<evidence type="ECO:0000256" key="1">
    <source>
        <dbReference type="ARBA" id="ARBA00022722"/>
    </source>
</evidence>
<reference evidence="5 6" key="1">
    <citation type="journal article" date="2011" name="Stand. Genomic Sci.">
        <title>High quality draft genome sequence of Segniliparus rugosus CDC 945(T)= (ATCC BAA-974(T)).</title>
        <authorList>
            <person name="Earl A.M."/>
            <person name="Desjardins C.A."/>
            <person name="Fitzgerald M.G."/>
            <person name="Arachchi H.M."/>
            <person name="Zeng Q."/>
            <person name="Mehta T."/>
            <person name="Griggs A."/>
            <person name="Birren B.W."/>
            <person name="Toney N.C."/>
            <person name="Carr J."/>
            <person name="Posey J."/>
            <person name="Butler W.R."/>
        </authorList>
    </citation>
    <scope>NUCLEOTIDE SEQUENCE [LARGE SCALE GENOMIC DNA]</scope>
    <source>
        <strain evidence="6">ATCC BAA-974 / DSM 45345 / CCUG 50838 / CIP 108380 / JCM 13579 / CDC 945</strain>
    </source>
</reference>
<keyword evidence="1" id="KW-0540">Nuclease</keyword>
<feature type="domain" description="Type II restriction enzyme NaeI" evidence="4">
    <location>
        <begin position="1"/>
        <end position="265"/>
    </location>
</feature>
<proteinExistence type="predicted"/>
<protein>
    <recommendedName>
        <fullName evidence="4">Type II restriction enzyme NaeI domain-containing protein</fullName>
    </recommendedName>
</protein>
<dbReference type="Gene3D" id="3.40.600.10">
    <property type="entry name" value="DNA mismatch repair MutH/Restriction endonuclease, type II"/>
    <property type="match status" value="1"/>
</dbReference>
<dbReference type="GO" id="GO:0009036">
    <property type="term" value="F:type II site-specific deoxyribonuclease activity"/>
    <property type="evidence" value="ECO:0007669"/>
    <property type="project" value="InterPro"/>
</dbReference>
<dbReference type="InterPro" id="IPR037057">
    <property type="entry name" value="DNA_rep_MutH/T2_RE_sf"/>
</dbReference>
<dbReference type="AlphaFoldDB" id="E5XNB7"/>
<dbReference type="EMBL" id="ACZI02000003">
    <property type="protein sequence ID" value="EFV14126.2"/>
    <property type="molecule type" value="Genomic_DNA"/>
</dbReference>
<keyword evidence="3" id="KW-0378">Hydrolase</keyword>
<evidence type="ECO:0000259" key="4">
    <source>
        <dbReference type="Pfam" id="PF09126"/>
    </source>
</evidence>
<dbReference type="InterPro" id="IPR015210">
    <property type="entry name" value="NaeI"/>
</dbReference>
<sequence length="275" mass="30779">MAQVFRATFDQLYDGQRTGRYSVEQLFKTEKTHFGTLIEINLQRELKLGDGDVLDFRIAGHEVDCKYSHTGDWMLPRESFEQIVLVAQANDQQSRWSAGVVRATEENRRASENRDRKTGLNAHGRSQITWLFKDAPMQPNVLLRLPADVVKEIMAGRSGQQRLNELFRKATNRRLTRNIVATVAQQSDYMKRARDNGGSREALRPEGLLILCGDYSIQRNLAVALGSAVPERGEFVSVRVVPASSADGTEISGSWWRLAADGEPLTAPAPVAPKK</sequence>
<dbReference type="GO" id="GO:0009307">
    <property type="term" value="P:DNA restriction-modification system"/>
    <property type="evidence" value="ECO:0007669"/>
    <property type="project" value="InterPro"/>
</dbReference>
<accession>E5XNB7</accession>
<gene>
    <name evidence="5" type="ORF">HMPREF9336_01043</name>
</gene>
<keyword evidence="2" id="KW-0255">Endonuclease</keyword>
<dbReference type="HOGENOM" id="CLU_064656_0_0_11"/>
<evidence type="ECO:0000313" key="5">
    <source>
        <dbReference type="EMBL" id="EFV14126.2"/>
    </source>
</evidence>
<evidence type="ECO:0000256" key="2">
    <source>
        <dbReference type="ARBA" id="ARBA00022759"/>
    </source>
</evidence>
<dbReference type="InterPro" id="IPR036388">
    <property type="entry name" value="WH-like_DNA-bd_sf"/>
</dbReference>
<organism evidence="5 6">
    <name type="scientific">Segniliparus rugosus (strain ATCC BAA-974 / DSM 45345 / CCUG 50838 / CIP 108380 / JCM 13579 / CDC 945)</name>
    <dbReference type="NCBI Taxonomy" id="679197"/>
    <lineage>
        <taxon>Bacteria</taxon>
        <taxon>Bacillati</taxon>
        <taxon>Actinomycetota</taxon>
        <taxon>Actinomycetes</taxon>
        <taxon>Mycobacteriales</taxon>
        <taxon>Segniliparaceae</taxon>
        <taxon>Segniliparus</taxon>
    </lineage>
</organism>
<dbReference type="InterPro" id="IPR011335">
    <property type="entry name" value="Restrct_endonuc-II-like"/>
</dbReference>
<dbReference type="CDD" id="cd22338">
    <property type="entry name" value="NaeI-like"/>
    <property type="match status" value="1"/>
</dbReference>
<dbReference type="Proteomes" id="UP000004816">
    <property type="component" value="Unassembled WGS sequence"/>
</dbReference>
<dbReference type="SUPFAM" id="SSF52980">
    <property type="entry name" value="Restriction endonuclease-like"/>
    <property type="match status" value="1"/>
</dbReference>
<dbReference type="Pfam" id="PF09126">
    <property type="entry name" value="NaeI"/>
    <property type="match status" value="1"/>
</dbReference>
<keyword evidence="6" id="KW-1185">Reference proteome</keyword>
<dbReference type="REBASE" id="62765">
    <property type="entry name" value="R2.Sru945ORF1041P"/>
</dbReference>
<evidence type="ECO:0000313" key="6">
    <source>
        <dbReference type="Proteomes" id="UP000004816"/>
    </source>
</evidence>
<dbReference type="eggNOG" id="ENOG502ZBFM">
    <property type="taxonomic scope" value="Bacteria"/>
</dbReference>
<evidence type="ECO:0000256" key="3">
    <source>
        <dbReference type="ARBA" id="ARBA00022801"/>
    </source>
</evidence>
<dbReference type="Gene3D" id="1.10.10.10">
    <property type="entry name" value="Winged helix-like DNA-binding domain superfamily/Winged helix DNA-binding domain"/>
    <property type="match status" value="1"/>
</dbReference>
<dbReference type="STRING" id="679197.HMPREF9336_01043"/>
<comment type="caution">
    <text evidence="5">The sequence shown here is derived from an EMBL/GenBank/DDBJ whole genome shotgun (WGS) entry which is preliminary data.</text>
</comment>
<name>E5XNB7_SEGRC</name>
<dbReference type="GO" id="GO:0003677">
    <property type="term" value="F:DNA binding"/>
    <property type="evidence" value="ECO:0007669"/>
    <property type="project" value="InterPro"/>
</dbReference>